<dbReference type="PROSITE" id="PS51710">
    <property type="entry name" value="G_OBG"/>
    <property type="match status" value="1"/>
</dbReference>
<dbReference type="SUPFAM" id="SSF81271">
    <property type="entry name" value="TGS-like"/>
    <property type="match status" value="1"/>
</dbReference>
<dbReference type="SUPFAM" id="SSF52540">
    <property type="entry name" value="P-loop containing nucleoside triphosphate hydrolases"/>
    <property type="match status" value="1"/>
</dbReference>
<dbReference type="PROSITE" id="PS00905">
    <property type="entry name" value="GTP1_OBG"/>
    <property type="match status" value="1"/>
</dbReference>
<organism evidence="4 5">
    <name type="scientific">Thermoplasma acidophilum (strain ATCC 25905 / DSM 1728 / JCM 9062 / NBRC 15155 / AMRC-C165)</name>
    <dbReference type="NCBI Taxonomy" id="273075"/>
    <lineage>
        <taxon>Archaea</taxon>
        <taxon>Methanobacteriati</taxon>
        <taxon>Thermoplasmatota</taxon>
        <taxon>Thermoplasmata</taxon>
        <taxon>Thermoplasmatales</taxon>
        <taxon>Thermoplasmataceae</taxon>
        <taxon>Thermoplasma</taxon>
    </lineage>
</organism>
<dbReference type="Pfam" id="PF02824">
    <property type="entry name" value="TGS"/>
    <property type="match status" value="1"/>
</dbReference>
<evidence type="ECO:0000256" key="2">
    <source>
        <dbReference type="ARBA" id="ARBA00023134"/>
    </source>
</evidence>
<dbReference type="GO" id="GO:0016887">
    <property type="term" value="F:ATP hydrolysis activity"/>
    <property type="evidence" value="ECO:0007669"/>
    <property type="project" value="TreeGrafter"/>
</dbReference>
<dbReference type="InParanoid" id="Q9HJR2"/>
<dbReference type="EnsemblBacteria" id="CAC12034">
    <property type="protein sequence ID" value="CAC12034"/>
    <property type="gene ID" value="CAC12034"/>
</dbReference>
<dbReference type="InterPro" id="IPR004095">
    <property type="entry name" value="TGS"/>
</dbReference>
<dbReference type="FunCoup" id="Q9HJR2">
    <property type="interactions" value="174"/>
</dbReference>
<feature type="domain" description="OBG-type G" evidence="3">
    <location>
        <begin position="3"/>
        <end position="259"/>
    </location>
</feature>
<proteinExistence type="predicted"/>
<dbReference type="InterPro" id="IPR031167">
    <property type="entry name" value="G_OBG"/>
</dbReference>
<dbReference type="Pfam" id="PF01926">
    <property type="entry name" value="MMR_HSR1"/>
    <property type="match status" value="1"/>
</dbReference>
<dbReference type="PRINTS" id="PR00326">
    <property type="entry name" value="GTP1OBG"/>
</dbReference>
<dbReference type="InterPro" id="IPR027417">
    <property type="entry name" value="P-loop_NTPase"/>
</dbReference>
<name>Q9HJR2_THEAC</name>
<evidence type="ECO:0000256" key="1">
    <source>
        <dbReference type="ARBA" id="ARBA00022741"/>
    </source>
</evidence>
<keyword evidence="2" id="KW-0342">GTP-binding</keyword>
<dbReference type="InterPro" id="IPR006073">
    <property type="entry name" value="GTP-bd"/>
</dbReference>
<sequence length="382" mass="42643">MSVKIGLVGEPNVGKSTFFSAATQNEAEIGDFPFTTVKPNLGMTFFTVKCPDTEIGARCNPREGYCENGIRHVPVQVIDVPGLIEGASEGRGMGNEFMDAIRDVDAIVLIVDVSSGSVDEIRKSITLVTDEIRKWFADRIYSDWEHFSRRSEAAGERREVALRRKLALFGVSEKKIYEILETEFFPARLSIWTMDDAYNLASAILKHAKPIIYAGNKGDKIDANTIGKIKVSIPDIYVVSAEYELAVKRARNAGLIDSVLTGFNITGGNQKQRDALAMIDRWFRTPDVIRIHDLIEKVVKDTLHYIVVYPVYDENKWTDKAGNVLPDAYVMIQGSTALDLAFRVHTDIGEGFIRAINGRTKMVLGKDYVLKDSDVIKIISKK</sequence>
<dbReference type="GO" id="GO:0005737">
    <property type="term" value="C:cytoplasm"/>
    <property type="evidence" value="ECO:0007669"/>
    <property type="project" value="TreeGrafter"/>
</dbReference>
<dbReference type="Gene3D" id="3.10.20.30">
    <property type="match status" value="1"/>
</dbReference>
<dbReference type="CDD" id="cd01899">
    <property type="entry name" value="Ygr210"/>
    <property type="match status" value="1"/>
</dbReference>
<dbReference type="InterPro" id="IPR013646">
    <property type="entry name" value="YGR210-like_G4"/>
</dbReference>
<dbReference type="SMR" id="Q9HJR2"/>
<dbReference type="EMBL" id="AL445065">
    <property type="protein sequence ID" value="CAC12034.1"/>
    <property type="molecule type" value="Genomic_DNA"/>
</dbReference>
<keyword evidence="1" id="KW-0547">Nucleotide-binding</keyword>
<dbReference type="STRING" id="273075.gene:9572120"/>
<dbReference type="InterPro" id="IPR006074">
    <property type="entry name" value="GTP1-OBG_CS"/>
</dbReference>
<dbReference type="OrthoDB" id="5875at2157"/>
<dbReference type="Proteomes" id="UP000001024">
    <property type="component" value="Chromosome"/>
</dbReference>
<dbReference type="InterPro" id="IPR012676">
    <property type="entry name" value="TGS-like"/>
</dbReference>
<dbReference type="InterPro" id="IPR012675">
    <property type="entry name" value="Beta-grasp_dom_sf"/>
</dbReference>
<reference evidence="4 5" key="1">
    <citation type="journal article" date="2000" name="Nature">
        <title>The genome sequence of the thermoacidophilic scavenger Thermoplasma acidophilum.</title>
        <authorList>
            <person name="Ruepp A."/>
            <person name="Graml W."/>
            <person name="Santos-Martinez M.L."/>
            <person name="Koretke K.K."/>
            <person name="Volker C."/>
            <person name="Mewes H.W."/>
            <person name="Frishman D."/>
            <person name="Stocker S."/>
            <person name="Lupas A.N."/>
            <person name="Baumeister W."/>
        </authorList>
    </citation>
    <scope>NUCLEOTIDE SEQUENCE [LARGE SCALE GENOMIC DNA]</scope>
    <source>
        <strain evidence="5">ATCC 25905 / DSM 1728 / JCM 9062 / NBRC 15155 / AMRC-C165</strain>
    </source>
</reference>
<gene>
    <name evidence="4" type="ordered locus">Ta0905</name>
</gene>
<dbReference type="RefSeq" id="WP_010901315.1">
    <property type="nucleotide sequence ID" value="NC_002578.1"/>
</dbReference>
<evidence type="ECO:0000313" key="4">
    <source>
        <dbReference type="EMBL" id="CAC12034.1"/>
    </source>
</evidence>
<dbReference type="GO" id="GO:0005525">
    <property type="term" value="F:GTP binding"/>
    <property type="evidence" value="ECO:0007669"/>
    <property type="project" value="UniProtKB-KW"/>
</dbReference>
<dbReference type="Gene3D" id="1.10.8.470">
    <property type="match status" value="1"/>
</dbReference>
<accession>Q9HJR2</accession>
<evidence type="ECO:0000259" key="3">
    <source>
        <dbReference type="PROSITE" id="PS51710"/>
    </source>
</evidence>
<dbReference type="Gene3D" id="3.40.50.300">
    <property type="entry name" value="P-loop containing nucleotide triphosphate hydrolases"/>
    <property type="match status" value="1"/>
</dbReference>
<dbReference type="HOGENOM" id="CLU_037276_1_0_2"/>
<dbReference type="AlphaFoldDB" id="Q9HJR2"/>
<evidence type="ECO:0000313" key="5">
    <source>
        <dbReference type="Proteomes" id="UP000001024"/>
    </source>
</evidence>
<dbReference type="NCBIfam" id="NF007171">
    <property type="entry name" value="PRK09602.1"/>
    <property type="match status" value="1"/>
</dbReference>
<protein>
    <submittedName>
        <fullName evidence="4">GTP-binding protein Obg related protein</fullName>
    </submittedName>
</protein>
<dbReference type="eggNOG" id="arCOG00357">
    <property type="taxonomic scope" value="Archaea"/>
</dbReference>
<dbReference type="Pfam" id="PF08438">
    <property type="entry name" value="YGR210-like_G4"/>
    <property type="match status" value="1"/>
</dbReference>
<dbReference type="PANTHER" id="PTHR23305">
    <property type="entry name" value="OBG GTPASE FAMILY"/>
    <property type="match status" value="1"/>
</dbReference>
<keyword evidence="5" id="KW-1185">Reference proteome</keyword>
<dbReference type="PaxDb" id="273075-Ta0905"/>
<dbReference type="PANTHER" id="PTHR23305:SF1">
    <property type="entry name" value="OBG-TYPE G DOMAIN-CONTAINING PROTEIN"/>
    <property type="match status" value="1"/>
</dbReference>
<dbReference type="KEGG" id="tac:Ta0905"/>
<dbReference type="CDD" id="cd01669">
    <property type="entry name" value="TGS_MJ1332_like"/>
    <property type="match status" value="1"/>
</dbReference>